<protein>
    <recommendedName>
        <fullName evidence="8">Peptidase M20 dimerisation domain-containing protein</fullName>
    </recommendedName>
</protein>
<name>A0A0F9UTR9_9ZZZZ</name>
<dbReference type="NCBIfam" id="TIGR01910">
    <property type="entry name" value="DapE-ArgE"/>
    <property type="match status" value="1"/>
</dbReference>
<dbReference type="InterPro" id="IPR050072">
    <property type="entry name" value="Peptidase_M20A"/>
</dbReference>
<evidence type="ECO:0000313" key="9">
    <source>
        <dbReference type="EMBL" id="KKN64586.1"/>
    </source>
</evidence>
<keyword evidence="7" id="KW-0170">Cobalt</keyword>
<evidence type="ECO:0000256" key="7">
    <source>
        <dbReference type="ARBA" id="ARBA00023285"/>
    </source>
</evidence>
<comment type="cofactor">
    <cofactor evidence="1">
        <name>Co(2+)</name>
        <dbReference type="ChEBI" id="CHEBI:48828"/>
    </cofactor>
</comment>
<reference evidence="9" key="1">
    <citation type="journal article" date="2015" name="Nature">
        <title>Complex archaea that bridge the gap between prokaryotes and eukaryotes.</title>
        <authorList>
            <person name="Spang A."/>
            <person name="Saw J.H."/>
            <person name="Jorgensen S.L."/>
            <person name="Zaremba-Niedzwiedzka K."/>
            <person name="Martijn J."/>
            <person name="Lind A.E."/>
            <person name="van Eijk R."/>
            <person name="Schleper C."/>
            <person name="Guy L."/>
            <person name="Ettema T.J."/>
        </authorList>
    </citation>
    <scope>NUCLEOTIDE SEQUENCE</scope>
</reference>
<dbReference type="InterPro" id="IPR010182">
    <property type="entry name" value="ArgE/DapE"/>
</dbReference>
<dbReference type="AlphaFoldDB" id="A0A0F9UTR9"/>
<sequence>MTKMEKIAKRIDSYRNEMIDMQIKLCAKPSISPAIGGEGEVGKAEILIDFLKKNGFSDIEVIKASDLEAPSGYRPNILSFFKGKSSSKTIWIMTHMDVVPPGELALWRGDPFKAWVEEGKIYGRGVEDNQQDMVASLYAIKAFHEEGIEPNYNIGIALVADEETGSGKGIEYVLHNTNAFRKQDLIIVPDAGNEDGTMIEVAEKSLLWLKFKTLGKQAHGSTPEKGINSFKAASFLVTELNNLYRMFPDKDPLFDPPISTFEPTKKEFNVPNINTIPGEDIFYMDSRILPRYTIEEVEEKIKEMIDNIQNEFKVKIILETTQKAPAAPPTSADAPVAQALKRAIKAIYGKEGKATGIGGGTVAALFRRDNFSAVCWAKVDDTAHQPNEYCIIDNMIGDAKVFAHIFLQE</sequence>
<comment type="similarity">
    <text evidence="3">Belongs to the peptidase M20A family.</text>
</comment>
<comment type="caution">
    <text evidence="9">The sequence shown here is derived from an EMBL/GenBank/DDBJ whole genome shotgun (WGS) entry which is preliminary data.</text>
</comment>
<gene>
    <name evidence="9" type="ORF">LCGC14_0490120</name>
</gene>
<evidence type="ECO:0000259" key="8">
    <source>
        <dbReference type="Pfam" id="PF07687"/>
    </source>
</evidence>
<dbReference type="SUPFAM" id="SSF53187">
    <property type="entry name" value="Zn-dependent exopeptidases"/>
    <property type="match status" value="1"/>
</dbReference>
<dbReference type="SUPFAM" id="SSF55031">
    <property type="entry name" value="Bacterial exopeptidase dimerisation domain"/>
    <property type="match status" value="1"/>
</dbReference>
<evidence type="ECO:0000256" key="5">
    <source>
        <dbReference type="ARBA" id="ARBA00022801"/>
    </source>
</evidence>
<dbReference type="InterPro" id="IPR002933">
    <property type="entry name" value="Peptidase_M20"/>
</dbReference>
<dbReference type="InterPro" id="IPR036264">
    <property type="entry name" value="Bact_exopeptidase_dim_dom"/>
</dbReference>
<evidence type="ECO:0000256" key="2">
    <source>
        <dbReference type="ARBA" id="ARBA00001947"/>
    </source>
</evidence>
<dbReference type="GO" id="GO:0046872">
    <property type="term" value="F:metal ion binding"/>
    <property type="evidence" value="ECO:0007669"/>
    <property type="project" value="UniProtKB-KW"/>
</dbReference>
<dbReference type="NCBIfam" id="NF010589">
    <property type="entry name" value="PRK13983.1"/>
    <property type="match status" value="1"/>
</dbReference>
<evidence type="ECO:0000256" key="4">
    <source>
        <dbReference type="ARBA" id="ARBA00022723"/>
    </source>
</evidence>
<dbReference type="Gene3D" id="3.30.70.360">
    <property type="match status" value="1"/>
</dbReference>
<dbReference type="GO" id="GO:0016787">
    <property type="term" value="F:hydrolase activity"/>
    <property type="evidence" value="ECO:0007669"/>
    <property type="project" value="UniProtKB-KW"/>
</dbReference>
<feature type="domain" description="Peptidase M20 dimerisation" evidence="8">
    <location>
        <begin position="202"/>
        <end position="310"/>
    </location>
</feature>
<dbReference type="EMBL" id="LAZR01000550">
    <property type="protein sequence ID" value="KKN64586.1"/>
    <property type="molecule type" value="Genomic_DNA"/>
</dbReference>
<keyword evidence="6" id="KW-0862">Zinc</keyword>
<keyword evidence="4" id="KW-0479">Metal-binding</keyword>
<comment type="cofactor">
    <cofactor evidence="2">
        <name>Zn(2+)</name>
        <dbReference type="ChEBI" id="CHEBI:29105"/>
    </cofactor>
</comment>
<dbReference type="Pfam" id="PF01546">
    <property type="entry name" value="Peptidase_M20"/>
    <property type="match status" value="1"/>
</dbReference>
<proteinExistence type="inferred from homology"/>
<dbReference type="PANTHER" id="PTHR43808:SF32">
    <property type="entry name" value="ARGE_DAPE-RELATED DEACYLASE"/>
    <property type="match status" value="1"/>
</dbReference>
<evidence type="ECO:0000256" key="1">
    <source>
        <dbReference type="ARBA" id="ARBA00001941"/>
    </source>
</evidence>
<evidence type="ECO:0000256" key="6">
    <source>
        <dbReference type="ARBA" id="ARBA00022833"/>
    </source>
</evidence>
<dbReference type="Gene3D" id="3.40.630.10">
    <property type="entry name" value="Zn peptidases"/>
    <property type="match status" value="1"/>
</dbReference>
<evidence type="ECO:0000256" key="3">
    <source>
        <dbReference type="ARBA" id="ARBA00006247"/>
    </source>
</evidence>
<accession>A0A0F9UTR9</accession>
<dbReference type="InterPro" id="IPR011650">
    <property type="entry name" value="Peptidase_M20_dimer"/>
</dbReference>
<dbReference type="Pfam" id="PF07687">
    <property type="entry name" value="M20_dimer"/>
    <property type="match status" value="1"/>
</dbReference>
<organism evidence="9">
    <name type="scientific">marine sediment metagenome</name>
    <dbReference type="NCBI Taxonomy" id="412755"/>
    <lineage>
        <taxon>unclassified sequences</taxon>
        <taxon>metagenomes</taxon>
        <taxon>ecological metagenomes</taxon>
    </lineage>
</organism>
<dbReference type="PANTHER" id="PTHR43808">
    <property type="entry name" value="ACETYLORNITHINE DEACETYLASE"/>
    <property type="match status" value="1"/>
</dbReference>
<keyword evidence="5" id="KW-0378">Hydrolase</keyword>